<keyword evidence="2" id="KW-1185">Reference proteome</keyword>
<dbReference type="EMBL" id="JAHRIQ010104309">
    <property type="protein sequence ID" value="MEQ2254175.1"/>
    <property type="molecule type" value="Genomic_DNA"/>
</dbReference>
<protein>
    <submittedName>
        <fullName evidence="1">Uncharacterized protein</fullName>
    </submittedName>
</protein>
<name>A0ABV0VA16_9TELE</name>
<sequence>MELQEAVNGAEEEEVAVDVQVTDLLNALIAWKVPEDLFTVSSLKVTRHVAESSSEIRGCLPLTIQLIYRALISIYTPELLASQPQTSLRLIGIYSDRPTQHIVKWREMIRGFTTFLQILL</sequence>
<comment type="caution">
    <text evidence="1">The sequence shown here is derived from an EMBL/GenBank/DDBJ whole genome shotgun (WGS) entry which is preliminary data.</text>
</comment>
<accession>A0ABV0VA16</accession>
<proteinExistence type="predicted"/>
<evidence type="ECO:0000313" key="1">
    <source>
        <dbReference type="EMBL" id="MEQ2254175.1"/>
    </source>
</evidence>
<gene>
    <name evidence="1" type="ORF">ILYODFUR_000955</name>
</gene>
<dbReference type="Proteomes" id="UP001482620">
    <property type="component" value="Unassembled WGS sequence"/>
</dbReference>
<reference evidence="1 2" key="1">
    <citation type="submission" date="2021-06" db="EMBL/GenBank/DDBJ databases">
        <authorList>
            <person name="Palmer J.M."/>
        </authorList>
    </citation>
    <scope>NUCLEOTIDE SEQUENCE [LARGE SCALE GENOMIC DNA]</scope>
    <source>
        <strain evidence="2">if_2019</strain>
        <tissue evidence="1">Muscle</tissue>
    </source>
</reference>
<organism evidence="1 2">
    <name type="scientific">Ilyodon furcidens</name>
    <name type="common">goldbreast splitfin</name>
    <dbReference type="NCBI Taxonomy" id="33524"/>
    <lineage>
        <taxon>Eukaryota</taxon>
        <taxon>Metazoa</taxon>
        <taxon>Chordata</taxon>
        <taxon>Craniata</taxon>
        <taxon>Vertebrata</taxon>
        <taxon>Euteleostomi</taxon>
        <taxon>Actinopterygii</taxon>
        <taxon>Neopterygii</taxon>
        <taxon>Teleostei</taxon>
        <taxon>Neoteleostei</taxon>
        <taxon>Acanthomorphata</taxon>
        <taxon>Ovalentaria</taxon>
        <taxon>Atherinomorphae</taxon>
        <taxon>Cyprinodontiformes</taxon>
        <taxon>Goodeidae</taxon>
        <taxon>Ilyodon</taxon>
    </lineage>
</organism>
<evidence type="ECO:0000313" key="2">
    <source>
        <dbReference type="Proteomes" id="UP001482620"/>
    </source>
</evidence>